<dbReference type="Gene3D" id="3.50.50.60">
    <property type="entry name" value="FAD/NAD(P)-binding domain"/>
    <property type="match status" value="1"/>
</dbReference>
<dbReference type="Gene3D" id="3.40.50.720">
    <property type="entry name" value="NAD(P)-binding Rossmann-like Domain"/>
    <property type="match status" value="1"/>
</dbReference>
<evidence type="ECO:0000256" key="5">
    <source>
        <dbReference type="ARBA" id="ARBA00022643"/>
    </source>
</evidence>
<keyword evidence="8" id="KW-0408">Iron</keyword>
<protein>
    <submittedName>
        <fullName evidence="13">Mycofactocin system FadH/OYE family oxidoreductase 1</fullName>
    </submittedName>
</protein>
<dbReference type="GO" id="GO:0051536">
    <property type="term" value="F:iron-sulfur cluster binding"/>
    <property type="evidence" value="ECO:0007669"/>
    <property type="project" value="UniProtKB-KW"/>
</dbReference>
<evidence type="ECO:0000256" key="7">
    <source>
        <dbReference type="ARBA" id="ARBA00023002"/>
    </source>
</evidence>
<gene>
    <name evidence="13" type="ORF">H6H00_10970</name>
</gene>
<dbReference type="InterPro" id="IPR001155">
    <property type="entry name" value="OxRdtase_FMN_N"/>
</dbReference>
<evidence type="ECO:0000256" key="9">
    <source>
        <dbReference type="ARBA" id="ARBA00023014"/>
    </source>
</evidence>
<proteinExistence type="inferred from homology"/>
<evidence type="ECO:0000313" key="14">
    <source>
        <dbReference type="Proteomes" id="UP000515728"/>
    </source>
</evidence>
<dbReference type="GO" id="GO:0033543">
    <property type="term" value="P:fatty acid beta-oxidation, unsaturated, even number, reductase/isomerase pathway"/>
    <property type="evidence" value="ECO:0007669"/>
    <property type="project" value="TreeGrafter"/>
</dbReference>
<evidence type="ECO:0000256" key="4">
    <source>
        <dbReference type="ARBA" id="ARBA00022630"/>
    </source>
</evidence>
<dbReference type="AlphaFoldDB" id="A0A7G7MNK0"/>
<dbReference type="InterPro" id="IPR036188">
    <property type="entry name" value="FAD/NAD-bd_sf"/>
</dbReference>
<keyword evidence="6" id="KW-0479">Metal-binding</keyword>
<dbReference type="SUPFAM" id="SSF51395">
    <property type="entry name" value="FMN-linked oxidoreductases"/>
    <property type="match status" value="1"/>
</dbReference>
<evidence type="ECO:0000256" key="6">
    <source>
        <dbReference type="ARBA" id="ARBA00022723"/>
    </source>
</evidence>
<dbReference type="GO" id="GO:0046872">
    <property type="term" value="F:metal ion binding"/>
    <property type="evidence" value="ECO:0007669"/>
    <property type="project" value="UniProtKB-KW"/>
</dbReference>
<dbReference type="KEGG" id="ppel:H6H00_10970"/>
<dbReference type="GO" id="GO:0010181">
    <property type="term" value="F:FMN binding"/>
    <property type="evidence" value="ECO:0007669"/>
    <property type="project" value="InterPro"/>
</dbReference>
<dbReference type="InterPro" id="IPR013785">
    <property type="entry name" value="Aldolase_TIM"/>
</dbReference>
<dbReference type="NCBIfam" id="TIGR03996">
    <property type="entry name" value="mycofact_OYE_1"/>
    <property type="match status" value="1"/>
</dbReference>
<accession>A0A7G7MNK0</accession>
<dbReference type="Pfam" id="PF07992">
    <property type="entry name" value="Pyr_redox_2"/>
    <property type="match status" value="1"/>
</dbReference>
<evidence type="ECO:0000256" key="2">
    <source>
        <dbReference type="ARBA" id="ARBA00001966"/>
    </source>
</evidence>
<reference evidence="13 14" key="1">
    <citation type="submission" date="2020-08" db="EMBL/GenBank/DDBJ databases">
        <authorList>
            <person name="Mo P."/>
        </authorList>
    </citation>
    <scope>NUCLEOTIDE SEQUENCE [LARGE SCALE GENOMIC DNA]</scope>
    <source>
        <strain evidence="13 14">CGMCC 4.1532</strain>
    </source>
</reference>
<dbReference type="RefSeq" id="WP_185721181.1">
    <property type="nucleotide sequence ID" value="NZ_BAAAWI010000001.1"/>
</dbReference>
<dbReference type="InterPro" id="IPR023967">
    <property type="entry name" value="CHP03996_oxidoreductase"/>
</dbReference>
<dbReference type="Gene3D" id="3.20.20.70">
    <property type="entry name" value="Aldolase class I"/>
    <property type="match status" value="1"/>
</dbReference>
<evidence type="ECO:0000259" key="11">
    <source>
        <dbReference type="Pfam" id="PF00724"/>
    </source>
</evidence>
<dbReference type="GO" id="GO:0008670">
    <property type="term" value="F:2,4-dienoyl-CoA reductase (NADPH) activity"/>
    <property type="evidence" value="ECO:0007669"/>
    <property type="project" value="TreeGrafter"/>
</dbReference>
<dbReference type="PANTHER" id="PTHR42917:SF2">
    <property type="entry name" value="2,4-DIENOYL-COA REDUCTASE [(2E)-ENOYL-COA-PRODUCING]"/>
    <property type="match status" value="1"/>
</dbReference>
<dbReference type="Proteomes" id="UP000515728">
    <property type="component" value="Chromosome"/>
</dbReference>
<dbReference type="Pfam" id="PF00724">
    <property type="entry name" value="Oxidored_FMN"/>
    <property type="match status" value="1"/>
</dbReference>
<keyword evidence="5" id="KW-0288">FMN</keyword>
<dbReference type="PANTHER" id="PTHR42917">
    <property type="entry name" value="2,4-DIENOYL-COA REDUCTASE"/>
    <property type="match status" value="1"/>
</dbReference>
<keyword evidence="9" id="KW-0411">Iron-sulfur</keyword>
<evidence type="ECO:0000256" key="8">
    <source>
        <dbReference type="ARBA" id="ARBA00023004"/>
    </source>
</evidence>
<evidence type="ECO:0000256" key="3">
    <source>
        <dbReference type="ARBA" id="ARBA00011048"/>
    </source>
</evidence>
<sequence>MGTDGSAVRALAGPVVLRGRTAPSRVLFGPHVTNLGHRRSISPRHVAYYARRAAGGAGVVVTETASVHDSDWPYERAPLAADCAGGWRAVADACRPALVLAGLGHAGSQGSSAYGQQALWAPSRVADVASREVPMAMEQPEIDALVAGFAAAASLAVEAGCDGVEIEAGQHSLLRQFLSGLTNHRTDGYGLDRSLLLRQVLAAVRAATGDDHVLGLRLCCDELAPWAGITPDSAVGTVRAVAAWTDYVVPVRGSGMTVSATRPDLHTPPGFNALLCLPLRTGLAGGDAYGYAEQRVVLQGSVVDPAAAQAALDDGVCDLVEMTRAQITDPDLVARVRAGTPERIRPCTLSNQRSQVRDPRNPVVSDEAEPDAGHETDPVPAPDGPPRDVLVVGGGPAGLEAARVLATAGHRVRLVERSEVLGGALRLAAAVAGRERMGVLVPWWERELARLGVRVDTGVRVTPADLDAAGAAVLLATGSRPGPRDYPCDVPVLAAAEFEAAVLATGHADAGLPPGPVLVHDPLGDWTGVGIAEQLAAAGRETVLVTPDQVAGTQLALTGDLAPANARLERAGVARELCSRLVGARAGRAVLEHVWTGEQRSVECRAVVDCGHRLPDDALWRARPHHPRAGDCVAPRTVHEAVLEGRRAAAEVVRGEGGRGDRSRARAAQPPC</sequence>
<evidence type="ECO:0000256" key="1">
    <source>
        <dbReference type="ARBA" id="ARBA00001917"/>
    </source>
</evidence>
<feature type="domain" description="NADH:flavin oxidoreductase/NADH oxidase N-terminal" evidence="11">
    <location>
        <begin position="23"/>
        <end position="341"/>
    </location>
</feature>
<organism evidence="13 14">
    <name type="scientific">Pseudonocardia petroleophila</name>
    <dbReference type="NCBI Taxonomy" id="37331"/>
    <lineage>
        <taxon>Bacteria</taxon>
        <taxon>Bacillati</taxon>
        <taxon>Actinomycetota</taxon>
        <taxon>Actinomycetes</taxon>
        <taxon>Pseudonocardiales</taxon>
        <taxon>Pseudonocardiaceae</taxon>
        <taxon>Pseudonocardia</taxon>
    </lineage>
</organism>
<comment type="cofactor">
    <cofactor evidence="1">
        <name>FMN</name>
        <dbReference type="ChEBI" id="CHEBI:58210"/>
    </cofactor>
</comment>
<dbReference type="SUPFAM" id="SSF51905">
    <property type="entry name" value="FAD/NAD(P)-binding domain"/>
    <property type="match status" value="1"/>
</dbReference>
<dbReference type="EMBL" id="CP060131">
    <property type="protein sequence ID" value="QNG54361.1"/>
    <property type="molecule type" value="Genomic_DNA"/>
</dbReference>
<comment type="similarity">
    <text evidence="3">In the N-terminal section; belongs to the NADH:flavin oxidoreductase/NADH oxidase family.</text>
</comment>
<dbReference type="InterPro" id="IPR023753">
    <property type="entry name" value="FAD/NAD-binding_dom"/>
</dbReference>
<dbReference type="PRINTS" id="PR00411">
    <property type="entry name" value="PNDRDTASEI"/>
</dbReference>
<name>A0A7G7MNK0_9PSEU</name>
<evidence type="ECO:0000259" key="12">
    <source>
        <dbReference type="Pfam" id="PF07992"/>
    </source>
</evidence>
<evidence type="ECO:0000256" key="10">
    <source>
        <dbReference type="SAM" id="MobiDB-lite"/>
    </source>
</evidence>
<keyword evidence="14" id="KW-1185">Reference proteome</keyword>
<comment type="cofactor">
    <cofactor evidence="2">
        <name>[4Fe-4S] cluster</name>
        <dbReference type="ChEBI" id="CHEBI:49883"/>
    </cofactor>
</comment>
<dbReference type="InterPro" id="IPR051793">
    <property type="entry name" value="NADH:flavin_oxidoreductase"/>
</dbReference>
<keyword evidence="4" id="KW-0285">Flavoprotein</keyword>
<feature type="region of interest" description="Disordered" evidence="10">
    <location>
        <begin position="344"/>
        <end position="386"/>
    </location>
</feature>
<feature type="domain" description="FAD/NAD(P)-binding" evidence="12">
    <location>
        <begin position="388"/>
        <end position="506"/>
    </location>
</feature>
<evidence type="ECO:0000313" key="13">
    <source>
        <dbReference type="EMBL" id="QNG54361.1"/>
    </source>
</evidence>
<keyword evidence="7" id="KW-0560">Oxidoreductase</keyword>